<dbReference type="GO" id="GO:0008757">
    <property type="term" value="F:S-adenosylmethionine-dependent methyltransferase activity"/>
    <property type="evidence" value="ECO:0007669"/>
    <property type="project" value="InterPro"/>
</dbReference>
<dbReference type="InterPro" id="IPR029063">
    <property type="entry name" value="SAM-dependent_MTases_sf"/>
</dbReference>
<dbReference type="EMBL" id="QLNT01000011">
    <property type="protein sequence ID" value="KAF3070245.1"/>
    <property type="molecule type" value="Genomic_DNA"/>
</dbReference>
<dbReference type="Proteomes" id="UP000801864">
    <property type="component" value="Unassembled WGS sequence"/>
</dbReference>
<dbReference type="PANTHER" id="PTHR44942">
    <property type="entry name" value="METHYLTRANSF_11 DOMAIN-CONTAINING PROTEIN"/>
    <property type="match status" value="1"/>
</dbReference>
<dbReference type="Pfam" id="PF08241">
    <property type="entry name" value="Methyltransf_11"/>
    <property type="match status" value="1"/>
</dbReference>
<dbReference type="SUPFAM" id="SSF53335">
    <property type="entry name" value="S-adenosyl-L-methionine-dependent methyltransferases"/>
    <property type="match status" value="1"/>
</dbReference>
<reference evidence="2 3" key="1">
    <citation type="submission" date="2018-06" db="EMBL/GenBank/DDBJ databases">
        <title>Genome analysis of cellulolytic fungus Trichoderma lentiforme CFAM-422.</title>
        <authorList>
            <person name="Steindorff A.S."/>
            <person name="Formighieri E.F."/>
            <person name="Midorikawa G.E.O."/>
            <person name="Tamietti M.S."/>
            <person name="Ramos E.Z."/>
            <person name="Silva A.S."/>
            <person name="Bon E.P.S."/>
            <person name="Mendes T.D."/>
            <person name="Damaso M.C.T."/>
            <person name="Favaro L.C.L."/>
        </authorList>
    </citation>
    <scope>NUCLEOTIDE SEQUENCE [LARGE SCALE GENOMIC DNA]</scope>
    <source>
        <strain evidence="2 3">CFAM-422</strain>
    </source>
</reference>
<protein>
    <submittedName>
        <fullName evidence="2">Methyltransferase</fullName>
    </submittedName>
</protein>
<keyword evidence="3" id="KW-1185">Reference proteome</keyword>
<keyword evidence="2" id="KW-0808">Transferase</keyword>
<organism evidence="2 3">
    <name type="scientific">Trichoderma lentiforme</name>
    <dbReference type="NCBI Taxonomy" id="1567552"/>
    <lineage>
        <taxon>Eukaryota</taxon>
        <taxon>Fungi</taxon>
        <taxon>Dikarya</taxon>
        <taxon>Ascomycota</taxon>
        <taxon>Pezizomycotina</taxon>
        <taxon>Sordariomycetes</taxon>
        <taxon>Hypocreomycetidae</taxon>
        <taxon>Hypocreales</taxon>
        <taxon>Hypocreaceae</taxon>
        <taxon>Trichoderma</taxon>
    </lineage>
</organism>
<dbReference type="InterPro" id="IPR051052">
    <property type="entry name" value="Diverse_substrate_MTase"/>
</dbReference>
<dbReference type="AlphaFoldDB" id="A0A9P4XFV6"/>
<dbReference type="InterPro" id="IPR013216">
    <property type="entry name" value="Methyltransf_11"/>
</dbReference>
<dbReference type="PANTHER" id="PTHR44942:SF10">
    <property type="entry name" value="METHYLTRANSFERASE TYPE 11 DOMAIN-CONTAINING PROTEIN"/>
    <property type="match status" value="1"/>
</dbReference>
<feature type="domain" description="Methyltransferase type 11" evidence="1">
    <location>
        <begin position="49"/>
        <end position="148"/>
    </location>
</feature>
<sequence length="315" mass="34743">MATNEETFRAYTQKQGKLYAADRPGYSPALFKFIIDHHTSTGGELVTCVDVGCGTGQATCDLAQYFSEAIGLDPSEGMIGIARASARSALSPVRFNVSAAEDLGTDLEPPIAENSVDLLTAATAAHWFDLARFWLRASRILKPGGTVALWARTGMSIDATQTPNGSAIKAALEAFHGELLPYERQGGILTRDLYADLPLPWSLDNPVKTFDQESFIRKVWNRHRVYEQDAQGADFGTRRMMTPGEFEKLLGTHSTVTRWREDHPDLAGTEKDIVRNLRRQIESLLHDVGVEPGEEILRGGVAIVLLMVKKTQQEQ</sequence>
<gene>
    <name evidence="2" type="ORF">CFAM422_006776</name>
</gene>
<keyword evidence="2" id="KW-0489">Methyltransferase</keyword>
<dbReference type="GO" id="GO:0032259">
    <property type="term" value="P:methylation"/>
    <property type="evidence" value="ECO:0007669"/>
    <property type="project" value="UniProtKB-KW"/>
</dbReference>
<evidence type="ECO:0000313" key="3">
    <source>
        <dbReference type="Proteomes" id="UP000801864"/>
    </source>
</evidence>
<evidence type="ECO:0000259" key="1">
    <source>
        <dbReference type="Pfam" id="PF08241"/>
    </source>
</evidence>
<name>A0A9P4XFV6_9HYPO</name>
<dbReference type="CDD" id="cd02440">
    <property type="entry name" value="AdoMet_MTases"/>
    <property type="match status" value="1"/>
</dbReference>
<proteinExistence type="predicted"/>
<dbReference type="Gene3D" id="3.40.50.150">
    <property type="entry name" value="Vaccinia Virus protein VP39"/>
    <property type="match status" value="1"/>
</dbReference>
<comment type="caution">
    <text evidence="2">The sequence shown here is derived from an EMBL/GenBank/DDBJ whole genome shotgun (WGS) entry which is preliminary data.</text>
</comment>
<evidence type="ECO:0000313" key="2">
    <source>
        <dbReference type="EMBL" id="KAF3070245.1"/>
    </source>
</evidence>
<accession>A0A9P4XFV6</accession>